<dbReference type="InterPro" id="IPR009926">
    <property type="entry name" value="T3SS_YcgR_PilZN"/>
</dbReference>
<protein>
    <submittedName>
        <fullName evidence="3">Pilus assembly protein PilZ</fullName>
    </submittedName>
</protein>
<evidence type="ECO:0000259" key="1">
    <source>
        <dbReference type="Pfam" id="PF07238"/>
    </source>
</evidence>
<evidence type="ECO:0000313" key="3">
    <source>
        <dbReference type="EMBL" id="KUP06595.1"/>
    </source>
</evidence>
<gene>
    <name evidence="3" type="ORF">Q75_08735</name>
</gene>
<feature type="domain" description="Type III secretion system flagellar brake protein YcgR PilZN" evidence="2">
    <location>
        <begin position="3"/>
        <end position="88"/>
    </location>
</feature>
<accession>A0A147K8Z5</accession>
<feature type="domain" description="PilZ" evidence="1">
    <location>
        <begin position="97"/>
        <end position="202"/>
    </location>
</feature>
<dbReference type="Gene3D" id="2.40.10.220">
    <property type="entry name" value="predicted glycosyltransferase like domains"/>
    <property type="match status" value="1"/>
</dbReference>
<sequence>MIKVGTSLMLETIHTEPLERYKCKVVEVDDAKIYIDYPIQVETNKTVFLIDGTQLKASFVQNQSPFFFQTEVLGRTKKPIPMIFLNDPGTDEYVKVQRRQFVRIDASVDVSIELTDTYFVPTITDDISAGGCAVLLPAGVELPSGMNVSLYLVLPMNTGESHYLSLKGEIIRTFNKEERAITSIEFRDLDEGARQTILRFCFDRQLALRKKGLLEI</sequence>
<comment type="caution">
    <text evidence="3">The sequence shown here is derived from an EMBL/GenBank/DDBJ whole genome shotgun (WGS) entry which is preliminary data.</text>
</comment>
<dbReference type="EMBL" id="LDYG01000028">
    <property type="protein sequence ID" value="KUP06595.1"/>
    <property type="molecule type" value="Genomic_DNA"/>
</dbReference>
<dbReference type="SUPFAM" id="SSF141371">
    <property type="entry name" value="PilZ domain-like"/>
    <property type="match status" value="1"/>
</dbReference>
<keyword evidence="4" id="KW-1185">Reference proteome</keyword>
<dbReference type="OrthoDB" id="1951449at2"/>
<dbReference type="RefSeq" id="WP_059351114.1">
    <property type="nucleotide sequence ID" value="NZ_LDYG01000028.1"/>
</dbReference>
<dbReference type="Pfam" id="PF07238">
    <property type="entry name" value="PilZ"/>
    <property type="match status" value="1"/>
</dbReference>
<proteinExistence type="predicted"/>
<dbReference type="PATRIC" id="fig|1150625.3.peg.1850"/>
<dbReference type="AlphaFoldDB" id="A0A147K8Z5"/>
<name>A0A147K8Z5_9BACI</name>
<dbReference type="GO" id="GO:0035438">
    <property type="term" value="F:cyclic-di-GMP binding"/>
    <property type="evidence" value="ECO:0007669"/>
    <property type="project" value="InterPro"/>
</dbReference>
<evidence type="ECO:0000259" key="2">
    <source>
        <dbReference type="Pfam" id="PF12945"/>
    </source>
</evidence>
<dbReference type="Pfam" id="PF12945">
    <property type="entry name" value="PilZNR"/>
    <property type="match status" value="1"/>
</dbReference>
<dbReference type="InterPro" id="IPR009875">
    <property type="entry name" value="PilZ_domain"/>
</dbReference>
<organism evidence="3 4">
    <name type="scientific">Bacillus coahuilensis p1.1.43</name>
    <dbReference type="NCBI Taxonomy" id="1150625"/>
    <lineage>
        <taxon>Bacteria</taxon>
        <taxon>Bacillati</taxon>
        <taxon>Bacillota</taxon>
        <taxon>Bacilli</taxon>
        <taxon>Bacillales</taxon>
        <taxon>Bacillaceae</taxon>
        <taxon>Bacillus</taxon>
    </lineage>
</organism>
<dbReference type="STRING" id="1150625.Q75_08735"/>
<reference evidence="3 4" key="1">
    <citation type="journal article" date="2016" name="Front. Microbiol.">
        <title>Microevolution Analysis of Bacillus coahuilensis Unveils Differences in Phosphorus Acquisition Strategies and Their Regulation.</title>
        <authorList>
            <person name="Gomez-Lunar Z."/>
            <person name="Hernandez-Gonzalez I."/>
            <person name="Rodriguez-Torres M.D."/>
            <person name="Souza V."/>
            <person name="Olmedo-Alvarez G."/>
        </authorList>
    </citation>
    <scope>NUCLEOTIDE SEQUENCE [LARGE SCALE GENOMIC DNA]</scope>
    <source>
        <strain evidence="4">p1.1.43</strain>
    </source>
</reference>
<evidence type="ECO:0000313" key="4">
    <source>
        <dbReference type="Proteomes" id="UP000074108"/>
    </source>
</evidence>
<dbReference type="Proteomes" id="UP000074108">
    <property type="component" value="Unassembled WGS sequence"/>
</dbReference>